<feature type="domain" description="PDZ" evidence="12">
    <location>
        <begin position="208"/>
        <end position="277"/>
    </location>
</feature>
<evidence type="ECO:0000256" key="4">
    <source>
        <dbReference type="ARBA" id="ARBA00022670"/>
    </source>
</evidence>
<dbReference type="Pfam" id="PF02163">
    <property type="entry name" value="Peptidase_M50"/>
    <property type="match status" value="1"/>
</dbReference>
<keyword evidence="14" id="KW-1185">Reference proteome</keyword>
<dbReference type="InterPro" id="IPR041489">
    <property type="entry name" value="PDZ_6"/>
</dbReference>
<comment type="similarity">
    <text evidence="3 11">Belongs to the peptidase M50B family.</text>
</comment>
<name>A0A7G1Q820_9GAMM</name>
<keyword evidence="7 11" id="KW-0862">Zinc</keyword>
<dbReference type="InterPro" id="IPR036034">
    <property type="entry name" value="PDZ_sf"/>
</dbReference>
<keyword evidence="8 11" id="KW-1133">Transmembrane helix</keyword>
<dbReference type="InterPro" id="IPR008915">
    <property type="entry name" value="Peptidase_M50"/>
</dbReference>
<evidence type="ECO:0000256" key="9">
    <source>
        <dbReference type="ARBA" id="ARBA00023049"/>
    </source>
</evidence>
<reference evidence="13 14" key="1">
    <citation type="submission" date="2020-03" db="EMBL/GenBank/DDBJ databases">
        <authorList>
            <person name="Picone N."/>
        </authorList>
    </citation>
    <scope>NUCLEOTIDE SEQUENCE [LARGE SCALE GENOMIC DNA]</scope>
    <source>
        <strain evidence="13">NSCAC1</strain>
    </source>
</reference>
<evidence type="ECO:0000256" key="2">
    <source>
        <dbReference type="ARBA" id="ARBA00004141"/>
    </source>
</evidence>
<protein>
    <recommendedName>
        <fullName evidence="11">Zinc metalloprotease</fullName>
        <ecNumber evidence="11">3.4.24.-</ecNumber>
    </recommendedName>
</protein>
<evidence type="ECO:0000259" key="12">
    <source>
        <dbReference type="SMART" id="SM00228"/>
    </source>
</evidence>
<evidence type="ECO:0000256" key="6">
    <source>
        <dbReference type="ARBA" id="ARBA00022801"/>
    </source>
</evidence>
<dbReference type="PANTHER" id="PTHR42837:SF2">
    <property type="entry name" value="MEMBRANE METALLOPROTEASE ARASP2, CHLOROPLASTIC-RELATED"/>
    <property type="match status" value="1"/>
</dbReference>
<keyword evidence="5 11" id="KW-0812">Transmembrane</keyword>
<dbReference type="Pfam" id="PF17820">
    <property type="entry name" value="PDZ_6"/>
    <property type="match status" value="1"/>
</dbReference>
<evidence type="ECO:0000313" key="13">
    <source>
        <dbReference type="EMBL" id="CAB1274913.1"/>
    </source>
</evidence>
<dbReference type="NCBIfam" id="TIGR00054">
    <property type="entry name" value="RIP metalloprotease RseP"/>
    <property type="match status" value="1"/>
</dbReference>
<organism evidence="13 14">
    <name type="scientific">Candidatus Nitrosacidococcus tergens</name>
    <dbReference type="NCBI Taxonomy" id="553981"/>
    <lineage>
        <taxon>Bacteria</taxon>
        <taxon>Pseudomonadati</taxon>
        <taxon>Pseudomonadota</taxon>
        <taxon>Gammaproteobacteria</taxon>
        <taxon>Chromatiales</taxon>
        <taxon>Chromatiaceae</taxon>
        <taxon>Candidatus Nitrosacidococcus</taxon>
    </lineage>
</organism>
<gene>
    <name evidence="13" type="primary">yaeL</name>
    <name evidence="13" type="ORF">NSCAC_0406</name>
</gene>
<evidence type="ECO:0000256" key="11">
    <source>
        <dbReference type="RuleBase" id="RU362031"/>
    </source>
</evidence>
<keyword evidence="9 11" id="KW-0482">Metalloprotease</keyword>
<evidence type="ECO:0000256" key="7">
    <source>
        <dbReference type="ARBA" id="ARBA00022833"/>
    </source>
</evidence>
<evidence type="ECO:0000256" key="3">
    <source>
        <dbReference type="ARBA" id="ARBA00007931"/>
    </source>
</evidence>
<dbReference type="RefSeq" id="WP_197744765.1">
    <property type="nucleotide sequence ID" value="NZ_LR778175.1"/>
</dbReference>
<dbReference type="GO" id="GO:0006508">
    <property type="term" value="P:proteolysis"/>
    <property type="evidence" value="ECO:0007669"/>
    <property type="project" value="UniProtKB-KW"/>
</dbReference>
<evidence type="ECO:0000313" key="14">
    <source>
        <dbReference type="Proteomes" id="UP000516072"/>
    </source>
</evidence>
<feature type="transmembrane region" description="Helical" evidence="11">
    <location>
        <begin position="6"/>
        <end position="26"/>
    </location>
</feature>
<keyword evidence="4" id="KW-0645">Protease</keyword>
<evidence type="ECO:0000256" key="5">
    <source>
        <dbReference type="ARBA" id="ARBA00022692"/>
    </source>
</evidence>
<comment type="subcellular location">
    <subcellularLocation>
        <location evidence="2">Membrane</location>
        <topology evidence="2">Multi-pass membrane protein</topology>
    </subcellularLocation>
</comment>
<dbReference type="GO" id="GO:0004222">
    <property type="term" value="F:metalloendopeptidase activity"/>
    <property type="evidence" value="ECO:0007669"/>
    <property type="project" value="InterPro"/>
</dbReference>
<keyword evidence="11" id="KW-0479">Metal-binding</keyword>
<feature type="transmembrane region" description="Helical" evidence="11">
    <location>
        <begin position="97"/>
        <end position="116"/>
    </location>
</feature>
<evidence type="ECO:0000256" key="10">
    <source>
        <dbReference type="ARBA" id="ARBA00023136"/>
    </source>
</evidence>
<dbReference type="AlphaFoldDB" id="A0A7G1Q820"/>
<proteinExistence type="inferred from homology"/>
<accession>A0A7G1Q820</accession>
<dbReference type="EC" id="3.4.24.-" evidence="11"/>
<dbReference type="CDD" id="cd23081">
    <property type="entry name" value="cpPDZ_EcRseP-like"/>
    <property type="match status" value="1"/>
</dbReference>
<keyword evidence="10 11" id="KW-0472">Membrane</keyword>
<feature type="transmembrane region" description="Helical" evidence="11">
    <location>
        <begin position="424"/>
        <end position="443"/>
    </location>
</feature>
<dbReference type="SMART" id="SM00228">
    <property type="entry name" value="PDZ"/>
    <property type="match status" value="2"/>
</dbReference>
<dbReference type="InterPro" id="IPR004387">
    <property type="entry name" value="Pept_M50_Zn"/>
</dbReference>
<feature type="domain" description="PDZ" evidence="12">
    <location>
        <begin position="112"/>
        <end position="184"/>
    </location>
</feature>
<dbReference type="Proteomes" id="UP000516072">
    <property type="component" value="Chromosome"/>
</dbReference>
<dbReference type="KEGG" id="ntg:NSCAC_0406"/>
<sequence>MLISIVAFIIAIGVLVTVHEYGHFWIARRSGVKVIRFSIGFGYPLWRRYGSDGTEYVLGAIPLGGYVKMLDEREGEVQQKELSRAFNRQSLSIRNGIIVAGPVANILFAIVAYWFVFILGTSGIKPIIGHISTNTPAEKAGIQMNEEIIAIGKKLTPTWDIVAHALLIASQHRSEIPITLSGLNGVHELNLPLNQISSDPEKAENILNELGIIPKIPSIPPIIGKVFPDEPAAKAGFQPEDYILQANGDPIHSWSEWVQFIRNHPNTIFNVEIDRKGEHIVLGLEPKSVEEQGEVIGHIGVAPKPLGKLPEELQATLKYNPLEAIPQSLEKTWEIGAMTAMMFGKMLLGKTSTKSISGPITIARYAGYSVQIGFTSFLNFLALVSISLAVLNLLPIPVLDGGHLFYNCIEFIRGGVPLSESAQITGQQIGIIFLVVLMGLAFYNDVARLFS</sequence>
<feature type="transmembrane region" description="Helical" evidence="11">
    <location>
        <begin position="368"/>
        <end position="394"/>
    </location>
</feature>
<evidence type="ECO:0000256" key="8">
    <source>
        <dbReference type="ARBA" id="ARBA00022989"/>
    </source>
</evidence>
<dbReference type="InterPro" id="IPR001478">
    <property type="entry name" value="PDZ"/>
</dbReference>
<dbReference type="Gene3D" id="2.30.42.10">
    <property type="match status" value="2"/>
</dbReference>
<dbReference type="SUPFAM" id="SSF50156">
    <property type="entry name" value="PDZ domain-like"/>
    <property type="match status" value="2"/>
</dbReference>
<dbReference type="EMBL" id="LR778175">
    <property type="protein sequence ID" value="CAB1274913.1"/>
    <property type="molecule type" value="Genomic_DNA"/>
</dbReference>
<comment type="cofactor">
    <cofactor evidence="1 11">
        <name>Zn(2+)</name>
        <dbReference type="ChEBI" id="CHEBI:29105"/>
    </cofactor>
</comment>
<dbReference type="CDD" id="cd06163">
    <property type="entry name" value="S2P-M50_PDZ_RseP-like"/>
    <property type="match status" value="1"/>
</dbReference>
<dbReference type="PANTHER" id="PTHR42837">
    <property type="entry name" value="REGULATOR OF SIGMA-E PROTEASE RSEP"/>
    <property type="match status" value="1"/>
</dbReference>
<keyword evidence="6 11" id="KW-0378">Hydrolase</keyword>
<dbReference type="GO" id="GO:0016020">
    <property type="term" value="C:membrane"/>
    <property type="evidence" value="ECO:0007669"/>
    <property type="project" value="UniProtKB-SubCell"/>
</dbReference>
<evidence type="ECO:0000256" key="1">
    <source>
        <dbReference type="ARBA" id="ARBA00001947"/>
    </source>
</evidence>
<dbReference type="GO" id="GO:0046872">
    <property type="term" value="F:metal ion binding"/>
    <property type="evidence" value="ECO:0007669"/>
    <property type="project" value="UniProtKB-KW"/>
</dbReference>